<keyword evidence="1" id="KW-0472">Membrane</keyword>
<keyword evidence="1" id="KW-1133">Transmembrane helix</keyword>
<comment type="caution">
    <text evidence="2">The sequence shown here is derived from an EMBL/GenBank/DDBJ whole genome shotgun (WGS) entry which is preliminary data.</text>
</comment>
<dbReference type="Proteomes" id="UP001501461">
    <property type="component" value="Unassembled WGS sequence"/>
</dbReference>
<protein>
    <submittedName>
        <fullName evidence="2">Uncharacterized protein</fullName>
    </submittedName>
</protein>
<proteinExistence type="predicted"/>
<evidence type="ECO:0000256" key="1">
    <source>
        <dbReference type="SAM" id="Phobius"/>
    </source>
</evidence>
<accession>A0ABN2USV4</accession>
<reference evidence="2 3" key="1">
    <citation type="journal article" date="2019" name="Int. J. Syst. Evol. Microbiol.">
        <title>The Global Catalogue of Microorganisms (GCM) 10K type strain sequencing project: providing services to taxonomists for standard genome sequencing and annotation.</title>
        <authorList>
            <consortium name="The Broad Institute Genomics Platform"/>
            <consortium name="The Broad Institute Genome Sequencing Center for Infectious Disease"/>
            <person name="Wu L."/>
            <person name="Ma J."/>
        </authorList>
    </citation>
    <scope>NUCLEOTIDE SEQUENCE [LARGE SCALE GENOMIC DNA]</scope>
    <source>
        <strain evidence="2 3">JCM 13595</strain>
    </source>
</reference>
<gene>
    <name evidence="2" type="ORF">GCM10009720_24570</name>
</gene>
<organism evidence="2 3">
    <name type="scientific">Yaniella flava</name>
    <dbReference type="NCBI Taxonomy" id="287930"/>
    <lineage>
        <taxon>Bacteria</taxon>
        <taxon>Bacillati</taxon>
        <taxon>Actinomycetota</taxon>
        <taxon>Actinomycetes</taxon>
        <taxon>Micrococcales</taxon>
        <taxon>Micrococcaceae</taxon>
        <taxon>Yaniella</taxon>
    </lineage>
</organism>
<evidence type="ECO:0000313" key="3">
    <source>
        <dbReference type="Proteomes" id="UP001501461"/>
    </source>
</evidence>
<feature type="transmembrane region" description="Helical" evidence="1">
    <location>
        <begin position="7"/>
        <end position="29"/>
    </location>
</feature>
<name>A0ABN2USV4_9MICC</name>
<dbReference type="RefSeq" id="WP_343959117.1">
    <property type="nucleotide sequence ID" value="NZ_BAAAMN010000049.1"/>
</dbReference>
<dbReference type="EMBL" id="BAAAMN010000049">
    <property type="protein sequence ID" value="GAA2042933.1"/>
    <property type="molecule type" value="Genomic_DNA"/>
</dbReference>
<sequence>MPGKVKAAVLGAVVGVVIVVLIELMAVVLNDEVFFGTDRSWITLAVAVVALMWVQMRAYDQKKGIWADKDAPSEQAGRNT</sequence>
<feature type="transmembrane region" description="Helical" evidence="1">
    <location>
        <begin position="41"/>
        <end position="59"/>
    </location>
</feature>
<keyword evidence="3" id="KW-1185">Reference proteome</keyword>
<evidence type="ECO:0000313" key="2">
    <source>
        <dbReference type="EMBL" id="GAA2042933.1"/>
    </source>
</evidence>
<keyword evidence="1" id="KW-0812">Transmembrane</keyword>